<evidence type="ECO:0000256" key="1">
    <source>
        <dbReference type="SAM" id="SignalP"/>
    </source>
</evidence>
<evidence type="ECO:0000313" key="3">
    <source>
        <dbReference type="Proteomes" id="UP000346198"/>
    </source>
</evidence>
<dbReference type="Pfam" id="PF09694">
    <property type="entry name" value="Gcw_chp"/>
    <property type="match status" value="1"/>
</dbReference>
<keyword evidence="3" id="KW-1185">Reference proteome</keyword>
<protein>
    <submittedName>
        <fullName evidence="2">Uncharacterized protein</fullName>
    </submittedName>
</protein>
<dbReference type="Proteomes" id="UP000346198">
    <property type="component" value="Unassembled WGS sequence"/>
</dbReference>
<organism evidence="2 3">
    <name type="scientific">Pontiella sulfatireligans</name>
    <dbReference type="NCBI Taxonomy" id="2750658"/>
    <lineage>
        <taxon>Bacteria</taxon>
        <taxon>Pseudomonadati</taxon>
        <taxon>Kiritimatiellota</taxon>
        <taxon>Kiritimatiellia</taxon>
        <taxon>Kiritimatiellales</taxon>
        <taxon>Pontiellaceae</taxon>
        <taxon>Pontiella</taxon>
    </lineage>
</organism>
<keyword evidence="1" id="KW-0732">Signal</keyword>
<reference evidence="2 3" key="1">
    <citation type="submission" date="2019-04" db="EMBL/GenBank/DDBJ databases">
        <authorList>
            <person name="Van Vliet M D."/>
        </authorList>
    </citation>
    <scope>NUCLEOTIDE SEQUENCE [LARGE SCALE GENOMIC DNA]</scope>
    <source>
        <strain evidence="2 3">F21</strain>
    </source>
</reference>
<feature type="signal peptide" evidence="1">
    <location>
        <begin position="1"/>
        <end position="20"/>
    </location>
</feature>
<name>A0A6C2UI18_9BACT</name>
<evidence type="ECO:0000313" key="2">
    <source>
        <dbReference type="EMBL" id="VGO19862.1"/>
    </source>
</evidence>
<accession>A0A6C2UI18</accession>
<dbReference type="InterPro" id="IPR010239">
    <property type="entry name" value="CHP02001"/>
</dbReference>
<dbReference type="EMBL" id="CAAHFH010000001">
    <property type="protein sequence ID" value="VGO19862.1"/>
    <property type="molecule type" value="Genomic_DNA"/>
</dbReference>
<gene>
    <name evidence="2" type="ORF">SCARR_01922</name>
</gene>
<dbReference type="RefSeq" id="WP_168433170.1">
    <property type="nucleotide sequence ID" value="NZ_CAAHFH010000001.1"/>
</dbReference>
<proteinExistence type="predicted"/>
<feature type="chain" id="PRO_5025444905" evidence="1">
    <location>
        <begin position="21"/>
        <end position="269"/>
    </location>
</feature>
<dbReference type="AlphaFoldDB" id="A0A6C2UI18"/>
<sequence length="269" mass="29564">MKKMMTIGLAAVFAAGFAGAQDDVVIIDQSVVVEPVETHVTAEVAVMSSYVWRGQVYNNDMVIQPQISVSDHGVSLNIWGNYDIGHNNTDNNGDFSEIDFSLAYTLPIDINEMAFDIGLINYNFPNSDGDSTTELFGTATILSWKDYVVPSFTIFGDIDEADGIYALFDIVAPFQISDYFAVEAGFSMGYGDSSYNSYYWTNEDGKGADKGINDYNFYCNASYELAENLTASVNLTYTMLEGGSVRDAANDNYEAKDKVWGGVNLAYSF</sequence>